<evidence type="ECO:0000313" key="4">
    <source>
        <dbReference type="Proteomes" id="UP000823896"/>
    </source>
</evidence>
<dbReference type="Gene3D" id="3.40.50.150">
    <property type="entry name" value="Vaccinia Virus protein VP39"/>
    <property type="match status" value="1"/>
</dbReference>
<name>A0A9D2NPX0_9FIRM</name>
<reference evidence="3" key="1">
    <citation type="journal article" date="2021" name="PeerJ">
        <title>Extensive microbial diversity within the chicken gut microbiome revealed by metagenomics and culture.</title>
        <authorList>
            <person name="Gilroy R."/>
            <person name="Ravi A."/>
            <person name="Getino M."/>
            <person name="Pursley I."/>
            <person name="Horton D.L."/>
            <person name="Alikhan N.F."/>
            <person name="Baker D."/>
            <person name="Gharbi K."/>
            <person name="Hall N."/>
            <person name="Watson M."/>
            <person name="Adriaenssens E.M."/>
            <person name="Foster-Nyarko E."/>
            <person name="Jarju S."/>
            <person name="Secka A."/>
            <person name="Antonio M."/>
            <person name="Oren A."/>
            <person name="Chaudhuri R.R."/>
            <person name="La Ragione R."/>
            <person name="Hildebrand F."/>
            <person name="Pallen M.J."/>
        </authorList>
    </citation>
    <scope>NUCLEOTIDE SEQUENCE</scope>
    <source>
        <strain evidence="3">CHK187-11901</strain>
    </source>
</reference>
<dbReference type="InterPro" id="IPR041698">
    <property type="entry name" value="Methyltransf_25"/>
</dbReference>
<dbReference type="GO" id="GO:0032259">
    <property type="term" value="P:methylation"/>
    <property type="evidence" value="ECO:0007669"/>
    <property type="project" value="UniProtKB-KW"/>
</dbReference>
<accession>A0A9D2NPX0</accession>
<dbReference type="GO" id="GO:0008168">
    <property type="term" value="F:methyltransferase activity"/>
    <property type="evidence" value="ECO:0007669"/>
    <property type="project" value="UniProtKB-KW"/>
</dbReference>
<dbReference type="Gene3D" id="2.20.25.110">
    <property type="entry name" value="S-adenosyl-L-methionine-dependent methyltransferases"/>
    <property type="match status" value="1"/>
</dbReference>
<keyword evidence="1" id="KW-0808">Transferase</keyword>
<dbReference type="Proteomes" id="UP000823896">
    <property type="component" value="Unassembled WGS sequence"/>
</dbReference>
<dbReference type="Pfam" id="PF13649">
    <property type="entry name" value="Methyltransf_25"/>
    <property type="match status" value="1"/>
</dbReference>
<comment type="caution">
    <text evidence="3">The sequence shown here is derived from an EMBL/GenBank/DDBJ whole genome shotgun (WGS) entry which is preliminary data.</text>
</comment>
<dbReference type="InterPro" id="IPR029063">
    <property type="entry name" value="SAM-dependent_MTases_sf"/>
</dbReference>
<feature type="domain" description="Methyltransferase" evidence="2">
    <location>
        <begin position="36"/>
        <end position="128"/>
    </location>
</feature>
<reference evidence="3" key="2">
    <citation type="submission" date="2021-04" db="EMBL/GenBank/DDBJ databases">
        <authorList>
            <person name="Gilroy R."/>
        </authorList>
    </citation>
    <scope>NUCLEOTIDE SEQUENCE</scope>
    <source>
        <strain evidence="3">CHK187-11901</strain>
    </source>
</reference>
<dbReference type="SUPFAM" id="SSF53335">
    <property type="entry name" value="S-adenosyl-L-methionine-dependent methyltransferases"/>
    <property type="match status" value="1"/>
</dbReference>
<organism evidence="3 4">
    <name type="scientific">Candidatus Merdibacter merdavium</name>
    <dbReference type="NCBI Taxonomy" id="2838692"/>
    <lineage>
        <taxon>Bacteria</taxon>
        <taxon>Bacillati</taxon>
        <taxon>Bacillota</taxon>
        <taxon>Erysipelotrichia</taxon>
        <taxon>Erysipelotrichales</taxon>
        <taxon>Erysipelotrichaceae</taxon>
        <taxon>Merdibacter</taxon>
    </lineage>
</organism>
<proteinExistence type="predicted"/>
<dbReference type="CDD" id="cd02440">
    <property type="entry name" value="AdoMet_MTases"/>
    <property type="match status" value="1"/>
</dbReference>
<sequence>MIYDVLASYYDALVKDDEATAAWVALIQRHMQGNEIMEVACGSGEITIALAQKGYHMHASDISPAMIRAAKAKPGAAMVDWRVMDMRQLQGGAYDGILCLCDSFNYLLEEAEVSSFFRSVYAHLREHGVFIVDMHSQDRLKEFAEEYNEAGRVGDHEYQWTIESEDDCIYQTFAFYDEDGRPALEQHIQRVYDPEWIMAQLQACGFAVQVFTDFTREGITEGEKQFYVCRKENA</sequence>
<evidence type="ECO:0000313" key="3">
    <source>
        <dbReference type="EMBL" id="HJC35779.1"/>
    </source>
</evidence>
<gene>
    <name evidence="3" type="ORF">H9702_01445</name>
</gene>
<dbReference type="AlphaFoldDB" id="A0A9D2NPX0"/>
<protein>
    <submittedName>
        <fullName evidence="3">Class I SAM-dependent methyltransferase</fullName>
    </submittedName>
</protein>
<dbReference type="PANTHER" id="PTHR43861">
    <property type="entry name" value="TRANS-ACONITATE 2-METHYLTRANSFERASE-RELATED"/>
    <property type="match status" value="1"/>
</dbReference>
<keyword evidence="3" id="KW-0489">Methyltransferase</keyword>
<evidence type="ECO:0000259" key="2">
    <source>
        <dbReference type="Pfam" id="PF13649"/>
    </source>
</evidence>
<dbReference type="EMBL" id="DWWM01000006">
    <property type="protein sequence ID" value="HJC35779.1"/>
    <property type="molecule type" value="Genomic_DNA"/>
</dbReference>
<evidence type="ECO:0000256" key="1">
    <source>
        <dbReference type="ARBA" id="ARBA00022679"/>
    </source>
</evidence>